<dbReference type="Proteomes" id="UP000193200">
    <property type="component" value="Unassembled WGS sequence"/>
</dbReference>
<proteinExistence type="predicted"/>
<evidence type="ECO:0000313" key="3">
    <source>
        <dbReference type="Proteomes" id="UP000193200"/>
    </source>
</evidence>
<keyword evidence="3" id="KW-1185">Reference proteome</keyword>
<evidence type="ECO:0000313" key="2">
    <source>
        <dbReference type="EMBL" id="SLN43634.1"/>
    </source>
</evidence>
<reference evidence="2 3" key="1">
    <citation type="submission" date="2017-03" db="EMBL/GenBank/DDBJ databases">
        <authorList>
            <person name="Afonso C.L."/>
            <person name="Miller P.J."/>
            <person name="Scott M.A."/>
            <person name="Spackman E."/>
            <person name="Goraichik I."/>
            <person name="Dimitrov K.M."/>
            <person name="Suarez D.L."/>
            <person name="Swayne D.E."/>
        </authorList>
    </citation>
    <scope>NUCLEOTIDE SEQUENCE [LARGE SCALE GENOMIC DNA]</scope>
    <source>
        <strain evidence="2 3">CECT 7691</strain>
    </source>
</reference>
<dbReference type="AlphaFoldDB" id="A0A1Y5SRN3"/>
<accession>A0A1Y5SRN3</accession>
<dbReference type="SUPFAM" id="SSF159888">
    <property type="entry name" value="YdhG-like"/>
    <property type="match status" value="1"/>
</dbReference>
<evidence type="ECO:0000259" key="1">
    <source>
        <dbReference type="Pfam" id="PF08818"/>
    </source>
</evidence>
<feature type="domain" description="YdhG-like" evidence="1">
    <location>
        <begin position="33"/>
        <end position="140"/>
    </location>
</feature>
<name>A0A1Y5SRN3_9PROT</name>
<organism evidence="2 3">
    <name type="scientific">Oceanibacterium hippocampi</name>
    <dbReference type="NCBI Taxonomy" id="745714"/>
    <lineage>
        <taxon>Bacteria</taxon>
        <taxon>Pseudomonadati</taxon>
        <taxon>Pseudomonadota</taxon>
        <taxon>Alphaproteobacteria</taxon>
        <taxon>Sneathiellales</taxon>
        <taxon>Sneathiellaceae</taxon>
        <taxon>Oceanibacterium</taxon>
    </lineage>
</organism>
<sequence length="150" mass="16117">MTRAAADTMADGDPPFAEPAVATAFAEFPDDVRGELLALRRLIFATAARTGGVGPLGETLKWGQPAYLTSLTKSGSTIRIDRRKDGSGGIALYCHCATDLIATYRELYGDRLAFEGKRAILLPAGKPLPVAELGHCIALALTYHTRKRTR</sequence>
<dbReference type="RefSeq" id="WP_217807870.1">
    <property type="nucleotide sequence ID" value="NZ_FWFR01000001.1"/>
</dbReference>
<protein>
    <recommendedName>
        <fullName evidence="1">YdhG-like domain-containing protein</fullName>
    </recommendedName>
</protein>
<gene>
    <name evidence="2" type="ORF">OCH7691_01822</name>
</gene>
<dbReference type="InParanoid" id="A0A1Y5SRN3"/>
<dbReference type="Pfam" id="PF08818">
    <property type="entry name" value="DUF1801"/>
    <property type="match status" value="1"/>
</dbReference>
<dbReference type="InterPro" id="IPR014922">
    <property type="entry name" value="YdhG-like"/>
</dbReference>
<dbReference type="EMBL" id="FWFR01000001">
    <property type="protein sequence ID" value="SLN43634.1"/>
    <property type="molecule type" value="Genomic_DNA"/>
</dbReference>